<dbReference type="EMBL" id="KI546038">
    <property type="protein sequence ID" value="EST47635.1"/>
    <property type="molecule type" value="Genomic_DNA"/>
</dbReference>
<dbReference type="InterPro" id="IPR029071">
    <property type="entry name" value="Ubiquitin-like_domsf"/>
</dbReference>
<dbReference type="EMBL" id="AUWU02000003">
    <property type="protein sequence ID" value="KAH0575425.1"/>
    <property type="molecule type" value="Genomic_DNA"/>
</dbReference>
<dbReference type="VEuPathDB" id="GiardiaDB:SS50377_23058"/>
<evidence type="ECO:0008006" key="4">
    <source>
        <dbReference type="Google" id="ProtNLM"/>
    </source>
</evidence>
<dbReference type="AlphaFoldDB" id="V6LSP3"/>
<accession>V6LSP3</accession>
<evidence type="ECO:0000313" key="3">
    <source>
        <dbReference type="Proteomes" id="UP000018208"/>
    </source>
</evidence>
<dbReference type="Proteomes" id="UP000018208">
    <property type="component" value="Unassembled WGS sequence"/>
</dbReference>
<sequence>MQIPTSKENLDRYASELDLIKFRVTLRVDPTHQYVYLTIPRDTTMAVFRKATSNLLKLKENDTIFYSQTGDEITCYGSVEDLYDRYGDALWVAEVISGVCYAAE</sequence>
<name>V6LSP3_9EUKA</name>
<dbReference type="SUPFAM" id="SSF54236">
    <property type="entry name" value="Ubiquitin-like"/>
    <property type="match status" value="1"/>
</dbReference>
<reference evidence="1 2" key="1">
    <citation type="journal article" date="2014" name="PLoS Genet.">
        <title>The Genome of Spironucleus salmonicida Highlights a Fish Pathogen Adapted to Fluctuating Environments.</title>
        <authorList>
            <person name="Xu F."/>
            <person name="Jerlstrom-Hultqvist J."/>
            <person name="Einarsson E."/>
            <person name="Astvaldsson A."/>
            <person name="Svard S.G."/>
            <person name="Andersson J.O."/>
        </authorList>
    </citation>
    <scope>NUCLEOTIDE SEQUENCE</scope>
    <source>
        <strain evidence="2">ATCC 50377</strain>
    </source>
</reference>
<evidence type="ECO:0000313" key="1">
    <source>
        <dbReference type="EMBL" id="EST47635.1"/>
    </source>
</evidence>
<proteinExistence type="predicted"/>
<organism evidence="1">
    <name type="scientific">Spironucleus salmonicida</name>
    <dbReference type="NCBI Taxonomy" id="348837"/>
    <lineage>
        <taxon>Eukaryota</taxon>
        <taxon>Metamonada</taxon>
        <taxon>Diplomonadida</taxon>
        <taxon>Hexamitidae</taxon>
        <taxon>Hexamitinae</taxon>
        <taxon>Spironucleus</taxon>
    </lineage>
</organism>
<protein>
    <recommendedName>
        <fullName evidence="4">Ubiquitin-like domain-containing protein</fullName>
    </recommendedName>
</protein>
<keyword evidence="3" id="KW-1185">Reference proteome</keyword>
<reference evidence="2" key="2">
    <citation type="submission" date="2020-12" db="EMBL/GenBank/DDBJ databases">
        <title>New Spironucleus salmonicida genome in near-complete chromosomes.</title>
        <authorList>
            <person name="Xu F."/>
            <person name="Kurt Z."/>
            <person name="Jimenez-Gonzalez A."/>
            <person name="Astvaldsson A."/>
            <person name="Andersson J.O."/>
            <person name="Svard S.G."/>
        </authorList>
    </citation>
    <scope>NUCLEOTIDE SEQUENCE</scope>
    <source>
        <strain evidence="2">ATCC 50377</strain>
    </source>
</reference>
<evidence type="ECO:0000313" key="2">
    <source>
        <dbReference type="EMBL" id="KAH0575425.1"/>
    </source>
</evidence>
<gene>
    <name evidence="1" type="ORF">SS50377_12329</name>
    <name evidence="2" type="ORF">SS50377_23058</name>
</gene>